<dbReference type="STRING" id="626937.HMPREF3293_02389"/>
<dbReference type="Gene3D" id="3.30.300.70">
    <property type="entry name" value="RimP-like superfamily, N-terminal"/>
    <property type="match status" value="1"/>
</dbReference>
<dbReference type="FunFam" id="3.30.300.70:FF:000001">
    <property type="entry name" value="Ribosome maturation factor RimP"/>
    <property type="match status" value="1"/>
</dbReference>
<reference evidence="6 7" key="1">
    <citation type="submission" date="2016-02" db="EMBL/GenBank/DDBJ databases">
        <authorList>
            <person name="Wen L."/>
            <person name="He K."/>
            <person name="Yang H."/>
        </authorList>
    </citation>
    <scope>NUCLEOTIDE SEQUENCE [LARGE SCALE GENOMIC DNA]</scope>
    <source>
        <strain evidence="6 7">DSM 22607</strain>
    </source>
</reference>
<dbReference type="AlphaFoldDB" id="A0A136Q382"/>
<keyword evidence="7" id="KW-1185">Reference proteome</keyword>
<evidence type="ECO:0000313" key="6">
    <source>
        <dbReference type="EMBL" id="KXK65131.1"/>
    </source>
</evidence>
<keyword evidence="2 3" id="KW-0690">Ribosome biogenesis</keyword>
<comment type="caution">
    <text evidence="6">The sequence shown here is derived from an EMBL/GenBank/DDBJ whole genome shotgun (WGS) entry which is preliminary data.</text>
</comment>
<dbReference type="InterPro" id="IPR028998">
    <property type="entry name" value="RimP_C"/>
</dbReference>
<sequence length="156" mass="17552">MGAVMAKNTRVLVEEIALPVVEALGFRYVDTEYAKQGQDWLLTVYIDKDGGVLIDDCETVSRALETILDEKDLIADSYILCVSSPGLDRPLKSERDFARCMGKKIDIKLYKPFEGRKEYTGVLTAYTPASVTIETDENEIIFDCKETAKICLHLDF</sequence>
<evidence type="ECO:0000256" key="1">
    <source>
        <dbReference type="ARBA" id="ARBA00022490"/>
    </source>
</evidence>
<comment type="function">
    <text evidence="3">Required for maturation of 30S ribosomal subunits.</text>
</comment>
<protein>
    <recommendedName>
        <fullName evidence="3">Ribosome maturation factor RimP</fullName>
    </recommendedName>
</protein>
<dbReference type="SUPFAM" id="SSF75420">
    <property type="entry name" value="YhbC-like, N-terminal domain"/>
    <property type="match status" value="1"/>
</dbReference>
<feature type="domain" description="Ribosome maturation factor RimP N-terminal" evidence="4">
    <location>
        <begin position="18"/>
        <end position="88"/>
    </location>
</feature>
<comment type="subcellular location">
    <subcellularLocation>
        <location evidence="3">Cytoplasm</location>
    </subcellularLocation>
</comment>
<organism evidence="6 7">
    <name type="scientific">Christensenella minuta</name>
    <dbReference type="NCBI Taxonomy" id="626937"/>
    <lineage>
        <taxon>Bacteria</taxon>
        <taxon>Bacillati</taxon>
        <taxon>Bacillota</taxon>
        <taxon>Clostridia</taxon>
        <taxon>Christensenellales</taxon>
        <taxon>Christensenellaceae</taxon>
        <taxon>Christensenella</taxon>
    </lineage>
</organism>
<dbReference type="PANTHER" id="PTHR33867:SF1">
    <property type="entry name" value="RIBOSOME MATURATION FACTOR RIMP"/>
    <property type="match status" value="1"/>
</dbReference>
<gene>
    <name evidence="3" type="primary">rimP</name>
    <name evidence="6" type="ORF">HMPREF3293_02389</name>
</gene>
<evidence type="ECO:0000256" key="2">
    <source>
        <dbReference type="ARBA" id="ARBA00022517"/>
    </source>
</evidence>
<evidence type="ECO:0000259" key="5">
    <source>
        <dbReference type="Pfam" id="PF17384"/>
    </source>
</evidence>
<dbReference type="GO" id="GO:0006412">
    <property type="term" value="P:translation"/>
    <property type="evidence" value="ECO:0007669"/>
    <property type="project" value="TreeGrafter"/>
</dbReference>
<dbReference type="InterPro" id="IPR036847">
    <property type="entry name" value="RimP_C_sf"/>
</dbReference>
<dbReference type="InterPro" id="IPR003728">
    <property type="entry name" value="Ribosome_maturation_RimP"/>
</dbReference>
<dbReference type="GO" id="GO:0000028">
    <property type="term" value="P:ribosomal small subunit assembly"/>
    <property type="evidence" value="ECO:0007669"/>
    <property type="project" value="TreeGrafter"/>
</dbReference>
<evidence type="ECO:0000259" key="4">
    <source>
        <dbReference type="Pfam" id="PF02576"/>
    </source>
</evidence>
<dbReference type="Proteomes" id="UP000070366">
    <property type="component" value="Unassembled WGS sequence"/>
</dbReference>
<dbReference type="SUPFAM" id="SSF74942">
    <property type="entry name" value="YhbC-like, C-terminal domain"/>
    <property type="match status" value="1"/>
</dbReference>
<feature type="domain" description="Ribosome maturation factor RimP C-terminal" evidence="5">
    <location>
        <begin position="91"/>
        <end position="156"/>
    </location>
</feature>
<evidence type="ECO:0000313" key="7">
    <source>
        <dbReference type="Proteomes" id="UP000070366"/>
    </source>
</evidence>
<dbReference type="Gene3D" id="2.30.30.180">
    <property type="entry name" value="Ribosome maturation factor RimP, C-terminal domain"/>
    <property type="match status" value="1"/>
</dbReference>
<dbReference type="CDD" id="cd01734">
    <property type="entry name" value="YlxS_C"/>
    <property type="match status" value="1"/>
</dbReference>
<dbReference type="GO" id="GO:0005829">
    <property type="term" value="C:cytosol"/>
    <property type="evidence" value="ECO:0007669"/>
    <property type="project" value="TreeGrafter"/>
</dbReference>
<evidence type="ECO:0000256" key="3">
    <source>
        <dbReference type="HAMAP-Rule" id="MF_01077"/>
    </source>
</evidence>
<dbReference type="HAMAP" id="MF_01077">
    <property type="entry name" value="RimP"/>
    <property type="match status" value="1"/>
</dbReference>
<dbReference type="InterPro" id="IPR028989">
    <property type="entry name" value="RimP_N"/>
</dbReference>
<dbReference type="PANTHER" id="PTHR33867">
    <property type="entry name" value="RIBOSOME MATURATION FACTOR RIMP"/>
    <property type="match status" value="1"/>
</dbReference>
<dbReference type="InterPro" id="IPR035956">
    <property type="entry name" value="RimP_N_sf"/>
</dbReference>
<name>A0A136Q382_9FIRM</name>
<accession>A0A136Q382</accession>
<dbReference type="PATRIC" id="fig|626937.4.peg.2346"/>
<dbReference type="Pfam" id="PF17384">
    <property type="entry name" value="DUF150_C"/>
    <property type="match status" value="1"/>
</dbReference>
<dbReference type="Pfam" id="PF02576">
    <property type="entry name" value="RimP_N"/>
    <property type="match status" value="1"/>
</dbReference>
<keyword evidence="1 3" id="KW-0963">Cytoplasm</keyword>
<dbReference type="EMBL" id="LSZW01000063">
    <property type="protein sequence ID" value="KXK65131.1"/>
    <property type="molecule type" value="Genomic_DNA"/>
</dbReference>
<comment type="similarity">
    <text evidence="3">Belongs to the RimP family.</text>
</comment>
<proteinExistence type="inferred from homology"/>